<dbReference type="GO" id="GO:0006637">
    <property type="term" value="P:acyl-CoA metabolic process"/>
    <property type="evidence" value="ECO:0007669"/>
    <property type="project" value="TreeGrafter"/>
</dbReference>
<dbReference type="EMBL" id="JAPTGG010000003">
    <property type="protein sequence ID" value="MCZ0864469.1"/>
    <property type="molecule type" value="Genomic_DNA"/>
</dbReference>
<dbReference type="GO" id="GO:0052816">
    <property type="term" value="F:long-chain fatty acyl-CoA hydrolase activity"/>
    <property type="evidence" value="ECO:0007669"/>
    <property type="project" value="TreeGrafter"/>
</dbReference>
<dbReference type="PANTHER" id="PTHR11049:SF5">
    <property type="entry name" value="ACYL-COA THIOESTER HYDROLASE YCIA"/>
    <property type="match status" value="1"/>
</dbReference>
<evidence type="ECO:0000256" key="1">
    <source>
        <dbReference type="ARBA" id="ARBA00010458"/>
    </source>
</evidence>
<evidence type="ECO:0000256" key="3">
    <source>
        <dbReference type="PROSITE-ProRule" id="PRU01106"/>
    </source>
</evidence>
<gene>
    <name evidence="5" type="ORF">O0V09_04620</name>
</gene>
<dbReference type="PANTHER" id="PTHR11049">
    <property type="entry name" value="ACYL COENZYME A THIOESTER HYDROLASE"/>
    <property type="match status" value="1"/>
</dbReference>
<comment type="caution">
    <text evidence="5">The sequence shown here is derived from an EMBL/GenBank/DDBJ whole genome shotgun (WGS) entry which is preliminary data.</text>
</comment>
<dbReference type="AlphaFoldDB" id="A0A9J6RKG1"/>
<feature type="domain" description="HotDog ACOT-type" evidence="4">
    <location>
        <begin position="14"/>
        <end position="126"/>
    </location>
</feature>
<dbReference type="InterPro" id="IPR040170">
    <property type="entry name" value="Cytosol_ACT"/>
</dbReference>
<keyword evidence="6" id="KW-1185">Reference proteome</keyword>
<dbReference type="InterPro" id="IPR006683">
    <property type="entry name" value="Thioestr_dom"/>
</dbReference>
<dbReference type="Pfam" id="PF03061">
    <property type="entry name" value="4HBT"/>
    <property type="match status" value="1"/>
</dbReference>
<protein>
    <submittedName>
        <fullName evidence="5">Acyl-CoA thioesterase</fullName>
    </submittedName>
</protein>
<name>A0A9J6RKG1_9GAMM</name>
<dbReference type="PROSITE" id="PS51770">
    <property type="entry name" value="HOTDOG_ACOT"/>
    <property type="match status" value="1"/>
</dbReference>
<evidence type="ECO:0000259" key="4">
    <source>
        <dbReference type="PROSITE" id="PS51770"/>
    </source>
</evidence>
<dbReference type="Gene3D" id="3.10.129.10">
    <property type="entry name" value="Hotdog Thioesterase"/>
    <property type="match status" value="1"/>
</dbReference>
<dbReference type="RefSeq" id="WP_258330624.1">
    <property type="nucleotide sequence ID" value="NZ_JAPTGG010000003.1"/>
</dbReference>
<dbReference type="CDD" id="cd03442">
    <property type="entry name" value="BFIT_BACH"/>
    <property type="match status" value="1"/>
</dbReference>
<evidence type="ECO:0000313" key="5">
    <source>
        <dbReference type="EMBL" id="MCZ0864469.1"/>
    </source>
</evidence>
<evidence type="ECO:0000313" key="6">
    <source>
        <dbReference type="Proteomes" id="UP001069090"/>
    </source>
</evidence>
<sequence>MNANSDLDDQAPTPNGDLMLQTVAMPADTNPAGDIFAGWLVSQMDIAGAIKAVNVTHTRVVTVAIDSMHFLTSVRIGSVVSCYAEVVEVGRTSVRVKMEVWIDYHNSPEPIKVTECEIVYVSVNPQGQTVPIEQ</sequence>
<dbReference type="GO" id="GO:0009062">
    <property type="term" value="P:fatty acid catabolic process"/>
    <property type="evidence" value="ECO:0007669"/>
    <property type="project" value="TreeGrafter"/>
</dbReference>
<evidence type="ECO:0000256" key="2">
    <source>
        <dbReference type="ARBA" id="ARBA00022801"/>
    </source>
</evidence>
<accession>A0A9J6RKG1</accession>
<dbReference type="InterPro" id="IPR033120">
    <property type="entry name" value="HOTDOG_ACOT"/>
</dbReference>
<dbReference type="Proteomes" id="UP001069090">
    <property type="component" value="Unassembled WGS sequence"/>
</dbReference>
<comment type="similarity">
    <text evidence="1">Belongs to the acyl coenzyme A hydrolase family.</text>
</comment>
<dbReference type="GO" id="GO:0005829">
    <property type="term" value="C:cytosol"/>
    <property type="evidence" value="ECO:0007669"/>
    <property type="project" value="TreeGrafter"/>
</dbReference>
<organism evidence="5 6">
    <name type="scientific">Dasania phycosphaerae</name>
    <dbReference type="NCBI Taxonomy" id="2950436"/>
    <lineage>
        <taxon>Bacteria</taxon>
        <taxon>Pseudomonadati</taxon>
        <taxon>Pseudomonadota</taxon>
        <taxon>Gammaproteobacteria</taxon>
        <taxon>Cellvibrionales</taxon>
        <taxon>Spongiibacteraceae</taxon>
        <taxon>Dasania</taxon>
    </lineage>
</organism>
<reference evidence="5 6" key="1">
    <citation type="submission" date="2022-12" db="EMBL/GenBank/DDBJ databases">
        <title>Dasania phycosphaerae sp. nov., isolated from particulate material of the south coast of Korea.</title>
        <authorList>
            <person name="Jiang Y."/>
        </authorList>
    </citation>
    <scope>NUCLEOTIDE SEQUENCE [LARGE SCALE GENOMIC DNA]</scope>
    <source>
        <strain evidence="5 6">GY-19</strain>
    </source>
</reference>
<dbReference type="InterPro" id="IPR029069">
    <property type="entry name" value="HotDog_dom_sf"/>
</dbReference>
<keyword evidence="2 3" id="KW-0378">Hydrolase</keyword>
<dbReference type="SUPFAM" id="SSF54637">
    <property type="entry name" value="Thioesterase/thiol ester dehydrase-isomerase"/>
    <property type="match status" value="1"/>
</dbReference>
<proteinExistence type="inferred from homology"/>